<dbReference type="OrthoDB" id="6429910at2759"/>
<gene>
    <name evidence="1" type="primary">X975_22733</name>
    <name evidence="1" type="ORF">TNCT_92891</name>
</gene>
<organism evidence="1 2">
    <name type="scientific">Trichonephila clavata</name>
    <name type="common">Joro spider</name>
    <name type="synonym">Nephila clavata</name>
    <dbReference type="NCBI Taxonomy" id="2740835"/>
    <lineage>
        <taxon>Eukaryota</taxon>
        <taxon>Metazoa</taxon>
        <taxon>Ecdysozoa</taxon>
        <taxon>Arthropoda</taxon>
        <taxon>Chelicerata</taxon>
        <taxon>Arachnida</taxon>
        <taxon>Araneae</taxon>
        <taxon>Araneomorphae</taxon>
        <taxon>Entelegynae</taxon>
        <taxon>Araneoidea</taxon>
        <taxon>Nephilidae</taxon>
        <taxon>Trichonephila</taxon>
    </lineage>
</organism>
<dbReference type="Proteomes" id="UP000887116">
    <property type="component" value="Unassembled WGS sequence"/>
</dbReference>
<name>A0A8X6LHS0_TRICU</name>
<comment type="caution">
    <text evidence="1">The sequence shown here is derived from an EMBL/GenBank/DDBJ whole genome shotgun (WGS) entry which is preliminary data.</text>
</comment>
<accession>A0A8X6LHS0</accession>
<keyword evidence="2" id="KW-1185">Reference proteome</keyword>
<proteinExistence type="predicted"/>
<dbReference type="EMBL" id="BMAO01016473">
    <property type="protein sequence ID" value="GFR08857.1"/>
    <property type="molecule type" value="Genomic_DNA"/>
</dbReference>
<evidence type="ECO:0000313" key="1">
    <source>
        <dbReference type="EMBL" id="GFR08857.1"/>
    </source>
</evidence>
<reference evidence="1" key="1">
    <citation type="submission" date="2020-07" db="EMBL/GenBank/DDBJ databases">
        <title>Multicomponent nature underlies the extraordinary mechanical properties of spider dragline silk.</title>
        <authorList>
            <person name="Kono N."/>
            <person name="Nakamura H."/>
            <person name="Mori M."/>
            <person name="Yoshida Y."/>
            <person name="Ohtoshi R."/>
            <person name="Malay A.D."/>
            <person name="Moran D.A.P."/>
            <person name="Tomita M."/>
            <person name="Numata K."/>
            <person name="Arakawa K."/>
        </authorList>
    </citation>
    <scope>NUCLEOTIDE SEQUENCE</scope>
</reference>
<sequence length="132" mass="14974">MANKCHSSVKCLIRGRRHYMLLCSDLRKENSSSSKDKEINEEENPTEALLTNIPIEQEVYLKTIMIRLRHKGKEICVCALLDDGSHRSYLEKDLVEELKLCPSGKEMLSKGLFGGGISPAAEHKRYTVQLKV</sequence>
<protein>
    <submittedName>
        <fullName evidence="1">Transposable element Tc1 transposase</fullName>
    </submittedName>
</protein>
<dbReference type="AlphaFoldDB" id="A0A8X6LHS0"/>
<evidence type="ECO:0000313" key="2">
    <source>
        <dbReference type="Proteomes" id="UP000887116"/>
    </source>
</evidence>